<dbReference type="PROSITE" id="PS50811">
    <property type="entry name" value="WRKY"/>
    <property type="match status" value="1"/>
</dbReference>
<dbReference type="Proteomes" id="UP000095767">
    <property type="component" value="Unassembled WGS sequence"/>
</dbReference>
<reference evidence="8 9" key="1">
    <citation type="submission" date="2016-09" db="EMBL/GenBank/DDBJ databases">
        <title>The draft genome of Dichanthelium oligosanthes: A C3 panicoid grass species.</title>
        <authorList>
            <person name="Studer A.J."/>
            <person name="Schnable J.C."/>
            <person name="Brutnell T.P."/>
        </authorList>
    </citation>
    <scope>NUCLEOTIDE SEQUENCE [LARGE SCALE GENOMIC DNA]</scope>
    <source>
        <strain evidence="9">cv. Kellogg 1175</strain>
        <tissue evidence="8">Leaf</tissue>
    </source>
</reference>
<evidence type="ECO:0000313" key="9">
    <source>
        <dbReference type="Proteomes" id="UP000095767"/>
    </source>
</evidence>
<evidence type="ECO:0000313" key="8">
    <source>
        <dbReference type="EMBL" id="OEL32969.1"/>
    </source>
</evidence>
<dbReference type="EMBL" id="LWDX02020101">
    <property type="protein sequence ID" value="OEL32969.1"/>
    <property type="molecule type" value="Genomic_DNA"/>
</dbReference>
<evidence type="ECO:0000259" key="7">
    <source>
        <dbReference type="PROSITE" id="PS50811"/>
    </source>
</evidence>
<proteinExistence type="predicted"/>
<evidence type="ECO:0000256" key="6">
    <source>
        <dbReference type="SAM" id="MobiDB-lite"/>
    </source>
</evidence>
<feature type="region of interest" description="Disordered" evidence="6">
    <location>
        <begin position="73"/>
        <end position="98"/>
    </location>
</feature>
<dbReference type="OrthoDB" id="786937at2759"/>
<keyword evidence="3" id="KW-0238">DNA-binding</keyword>
<organism evidence="8 9">
    <name type="scientific">Dichanthelium oligosanthes</name>
    <dbReference type="NCBI Taxonomy" id="888268"/>
    <lineage>
        <taxon>Eukaryota</taxon>
        <taxon>Viridiplantae</taxon>
        <taxon>Streptophyta</taxon>
        <taxon>Embryophyta</taxon>
        <taxon>Tracheophyta</taxon>
        <taxon>Spermatophyta</taxon>
        <taxon>Magnoliopsida</taxon>
        <taxon>Liliopsida</taxon>
        <taxon>Poales</taxon>
        <taxon>Poaceae</taxon>
        <taxon>PACMAD clade</taxon>
        <taxon>Panicoideae</taxon>
        <taxon>Panicodae</taxon>
        <taxon>Paniceae</taxon>
        <taxon>Dichantheliinae</taxon>
        <taxon>Dichanthelium</taxon>
    </lineage>
</organism>
<dbReference type="GO" id="GO:0043565">
    <property type="term" value="F:sequence-specific DNA binding"/>
    <property type="evidence" value="ECO:0007669"/>
    <property type="project" value="InterPro"/>
</dbReference>
<gene>
    <name evidence="8" type="ORF">BAE44_0006012</name>
</gene>
<dbReference type="InterPro" id="IPR003657">
    <property type="entry name" value="WRKY_dom"/>
</dbReference>
<dbReference type="Gene3D" id="2.20.25.80">
    <property type="entry name" value="WRKY domain"/>
    <property type="match status" value="1"/>
</dbReference>
<evidence type="ECO:0000256" key="3">
    <source>
        <dbReference type="ARBA" id="ARBA00023125"/>
    </source>
</evidence>
<keyword evidence="4" id="KW-0804">Transcription</keyword>
<dbReference type="AlphaFoldDB" id="A0A1E5W6A9"/>
<dbReference type="InterPro" id="IPR044810">
    <property type="entry name" value="WRKY_plant"/>
</dbReference>
<dbReference type="Pfam" id="PF03106">
    <property type="entry name" value="WRKY"/>
    <property type="match status" value="1"/>
</dbReference>
<sequence length="123" mass="14370">MRQQQQLLTKLRAIVVPLLPADDPSAELVVHLLEDVLRCNVNVISQLERGNTYYLLPAVRKSTIHDRNVEQVQKSFNRRRRKNKDISRSLVTDTPHYDGHQWRKYGQKHINGLKHPRLTDTAL</sequence>
<evidence type="ECO:0000256" key="1">
    <source>
        <dbReference type="ARBA" id="ARBA00004123"/>
    </source>
</evidence>
<evidence type="ECO:0000256" key="5">
    <source>
        <dbReference type="ARBA" id="ARBA00023242"/>
    </source>
</evidence>
<dbReference type="GO" id="GO:0003700">
    <property type="term" value="F:DNA-binding transcription factor activity"/>
    <property type="evidence" value="ECO:0007669"/>
    <property type="project" value="InterPro"/>
</dbReference>
<dbReference type="PANTHER" id="PTHR31282">
    <property type="entry name" value="WRKY TRANSCRIPTION FACTOR 21-RELATED"/>
    <property type="match status" value="1"/>
</dbReference>
<accession>A0A1E5W6A9</accession>
<dbReference type="GO" id="GO:0005634">
    <property type="term" value="C:nucleus"/>
    <property type="evidence" value="ECO:0007669"/>
    <property type="project" value="UniProtKB-SubCell"/>
</dbReference>
<evidence type="ECO:0000256" key="2">
    <source>
        <dbReference type="ARBA" id="ARBA00023015"/>
    </source>
</evidence>
<keyword evidence="9" id="KW-1185">Reference proteome</keyword>
<feature type="domain" description="WRKY" evidence="7">
    <location>
        <begin position="98"/>
        <end position="117"/>
    </location>
</feature>
<keyword evidence="5" id="KW-0539">Nucleus</keyword>
<comment type="caution">
    <text evidence="8">The sequence shown here is derived from an EMBL/GenBank/DDBJ whole genome shotgun (WGS) entry which is preliminary data.</text>
</comment>
<keyword evidence="2" id="KW-0805">Transcription regulation</keyword>
<name>A0A1E5W6A9_9POAL</name>
<comment type="subcellular location">
    <subcellularLocation>
        <location evidence="1">Nucleus</location>
    </subcellularLocation>
</comment>
<evidence type="ECO:0000256" key="4">
    <source>
        <dbReference type="ARBA" id="ARBA00023163"/>
    </source>
</evidence>
<dbReference type="InterPro" id="IPR036576">
    <property type="entry name" value="WRKY_dom_sf"/>
</dbReference>
<dbReference type="SUPFAM" id="SSF118290">
    <property type="entry name" value="WRKY DNA-binding domain"/>
    <property type="match status" value="1"/>
</dbReference>
<protein>
    <recommendedName>
        <fullName evidence="7">WRKY domain-containing protein</fullName>
    </recommendedName>
</protein>